<evidence type="ECO:0000313" key="3">
    <source>
        <dbReference type="Proteomes" id="UP001197492"/>
    </source>
</evidence>
<dbReference type="EMBL" id="JAHOEL010000161">
    <property type="protein sequence ID" value="MBV3393848.1"/>
    <property type="molecule type" value="Genomic_DNA"/>
</dbReference>
<protein>
    <recommendedName>
        <fullName evidence="4">DUF5640 domain-containing protein</fullName>
    </recommendedName>
</protein>
<sequence>MILLWVFGKVINGIGVMLTTQGKMLHEPKIEEPEDEESIKSTFLAFCHAFKKNKKAFGSLIVVCVILLGGGIYAKVNYDIHHAYDGTWYLEGNLEGDTFFINGDEVYFYEINDYENREVSFVKSQYKGKLKKDKVEFYSYSYDYTSDDEYKTKRIDKTIYLTRLSNVEFKVDGKTYNRATK</sequence>
<name>A0ABS6NIV8_9FIRM</name>
<keyword evidence="1" id="KW-1133">Transmembrane helix</keyword>
<gene>
    <name evidence="2" type="ORF">KSW06_11505</name>
</gene>
<evidence type="ECO:0000256" key="1">
    <source>
        <dbReference type="SAM" id="Phobius"/>
    </source>
</evidence>
<organism evidence="2 3">
    <name type="scientific">Catenibacterium mitsuokai</name>
    <dbReference type="NCBI Taxonomy" id="100886"/>
    <lineage>
        <taxon>Bacteria</taxon>
        <taxon>Bacillati</taxon>
        <taxon>Bacillota</taxon>
        <taxon>Erysipelotrichia</taxon>
        <taxon>Erysipelotrichales</taxon>
        <taxon>Coprobacillaceae</taxon>
        <taxon>Catenibacterium</taxon>
    </lineage>
</organism>
<proteinExistence type="predicted"/>
<evidence type="ECO:0000313" key="2">
    <source>
        <dbReference type="EMBL" id="MBV3393848.1"/>
    </source>
</evidence>
<feature type="transmembrane region" description="Helical" evidence="1">
    <location>
        <begin position="56"/>
        <end position="74"/>
    </location>
</feature>
<reference evidence="2 3" key="1">
    <citation type="submission" date="2021-06" db="EMBL/GenBank/DDBJ databases">
        <title>Collection of gut derived symbiotic bacterial strains cultured from healthy donors.</title>
        <authorList>
            <person name="Lin H."/>
            <person name="Littmann E."/>
            <person name="Pamer E.G."/>
        </authorList>
    </citation>
    <scope>NUCLEOTIDE SEQUENCE [LARGE SCALE GENOMIC DNA]</scope>
    <source>
        <strain evidence="2 3">MSK.21.70</strain>
    </source>
</reference>
<dbReference type="Proteomes" id="UP001197492">
    <property type="component" value="Unassembled WGS sequence"/>
</dbReference>
<keyword evidence="3" id="KW-1185">Reference proteome</keyword>
<accession>A0ABS6NIV8</accession>
<comment type="caution">
    <text evidence="2">The sequence shown here is derived from an EMBL/GenBank/DDBJ whole genome shotgun (WGS) entry which is preliminary data.</text>
</comment>
<evidence type="ECO:0008006" key="4">
    <source>
        <dbReference type="Google" id="ProtNLM"/>
    </source>
</evidence>
<keyword evidence="1" id="KW-0472">Membrane</keyword>
<keyword evidence="1" id="KW-0812">Transmembrane</keyword>